<evidence type="ECO:0000313" key="2">
    <source>
        <dbReference type="EMBL" id="RLE08429.1"/>
    </source>
</evidence>
<evidence type="ECO:0000259" key="1">
    <source>
        <dbReference type="Pfam" id="PF01208"/>
    </source>
</evidence>
<dbReference type="SUPFAM" id="SSF51726">
    <property type="entry name" value="UROD/MetE-like"/>
    <property type="match status" value="1"/>
</dbReference>
<organism evidence="2 3">
    <name type="scientific">Aerophobetes bacterium</name>
    <dbReference type="NCBI Taxonomy" id="2030807"/>
    <lineage>
        <taxon>Bacteria</taxon>
        <taxon>Candidatus Aerophobota</taxon>
    </lineage>
</organism>
<dbReference type="Pfam" id="PF01208">
    <property type="entry name" value="URO-D"/>
    <property type="match status" value="1"/>
</dbReference>
<dbReference type="EMBL" id="QMPZ01000098">
    <property type="protein sequence ID" value="RLE08429.1"/>
    <property type="molecule type" value="Genomic_DNA"/>
</dbReference>
<comment type="caution">
    <text evidence="2">The sequence shown here is derived from an EMBL/GenBank/DDBJ whole genome shotgun (WGS) entry which is preliminary data.</text>
</comment>
<evidence type="ECO:0000313" key="3">
    <source>
        <dbReference type="Proteomes" id="UP000279422"/>
    </source>
</evidence>
<proteinExistence type="predicted"/>
<dbReference type="GO" id="GO:0004853">
    <property type="term" value="F:uroporphyrinogen decarboxylase activity"/>
    <property type="evidence" value="ECO:0007669"/>
    <property type="project" value="InterPro"/>
</dbReference>
<reference evidence="2 3" key="1">
    <citation type="submission" date="2018-06" db="EMBL/GenBank/DDBJ databases">
        <title>Extensive metabolic versatility and redundancy in microbially diverse, dynamic hydrothermal sediments.</title>
        <authorList>
            <person name="Dombrowski N."/>
            <person name="Teske A."/>
            <person name="Baker B.J."/>
        </authorList>
    </citation>
    <scope>NUCLEOTIDE SEQUENCE [LARGE SCALE GENOMIC DNA]</scope>
    <source>
        <strain evidence="2">B47_G16</strain>
    </source>
</reference>
<sequence>MTPREKFIAALERKPLKGRVPHFELVFFLTMEAFGKVHPSHRSYHQWYQMTEEERKLHREDMASLYIATAERFEHSAIFLHPNPATEEETLRLIDLVREKSGDKYFLMTEGDATYSVPSGSKMTEFCYRLKDEPKKVKEEAKLRVEFALERAERIAKHGGLDGFALCSDYCFNTGPFLSPALFSEFITPYLVKLVQGYRDLGFYVIKHTDGNIMPILDQILEARPHALHSLDPQAGVDIAEVKRLCGDMVCLIGNVNCGVLQTGTDQEVIESARYALRHGMPGGGYIFSTSNCIYTGMKLSRYELMLDVWRKEGNYN</sequence>
<dbReference type="InterPro" id="IPR038071">
    <property type="entry name" value="UROD/MetE-like_sf"/>
</dbReference>
<accession>A0A497E5K1</accession>
<dbReference type="AlphaFoldDB" id="A0A497E5K1"/>
<dbReference type="Gene3D" id="3.20.20.210">
    <property type="match status" value="1"/>
</dbReference>
<feature type="domain" description="Uroporphyrinogen decarboxylase (URO-D)" evidence="1">
    <location>
        <begin position="124"/>
        <end position="311"/>
    </location>
</feature>
<dbReference type="PANTHER" id="PTHR47099">
    <property type="entry name" value="METHYLCOBAMIDE:COM METHYLTRANSFERASE MTBA"/>
    <property type="match status" value="1"/>
</dbReference>
<dbReference type="InterPro" id="IPR052024">
    <property type="entry name" value="Methanogen_methyltrans"/>
</dbReference>
<dbReference type="InterPro" id="IPR000257">
    <property type="entry name" value="Uroporphyrinogen_deCOase"/>
</dbReference>
<protein>
    <recommendedName>
        <fullName evidence="1">Uroporphyrinogen decarboxylase (URO-D) domain-containing protein</fullName>
    </recommendedName>
</protein>
<dbReference type="GO" id="GO:0006779">
    <property type="term" value="P:porphyrin-containing compound biosynthetic process"/>
    <property type="evidence" value="ECO:0007669"/>
    <property type="project" value="InterPro"/>
</dbReference>
<name>A0A497E5K1_UNCAE</name>
<dbReference type="PANTHER" id="PTHR47099:SF1">
    <property type="entry name" value="METHYLCOBAMIDE:COM METHYLTRANSFERASE MTBA"/>
    <property type="match status" value="1"/>
</dbReference>
<gene>
    <name evidence="2" type="ORF">DRJ00_06305</name>
</gene>
<dbReference type="Proteomes" id="UP000279422">
    <property type="component" value="Unassembled WGS sequence"/>
</dbReference>